<evidence type="ECO:0000313" key="7">
    <source>
        <dbReference type="EMBL" id="QIM10726.1"/>
    </source>
</evidence>
<evidence type="ECO:0000256" key="1">
    <source>
        <dbReference type="ARBA" id="ARBA00022603"/>
    </source>
</evidence>
<comment type="similarity">
    <text evidence="5">Belongs to the class I-like SAM-binding methyltransferase superfamily. RsmB/NOP family.</text>
</comment>
<organism evidence="7">
    <name type="scientific">uncultured Alphaproteobacteria bacterium</name>
    <dbReference type="NCBI Taxonomy" id="91750"/>
    <lineage>
        <taxon>Bacteria</taxon>
        <taxon>Pseudomonadati</taxon>
        <taxon>Pseudomonadota</taxon>
        <taxon>Alphaproteobacteria</taxon>
        <taxon>environmental samples</taxon>
    </lineage>
</organism>
<reference evidence="7" key="1">
    <citation type="journal article" date="2020" name="J. ISSAAS">
        <title>Lactobacilli and other gastrointestinal microbiota of Peromyscus leucopus, reservoir host for agents of Lyme disease and other zoonoses in North America.</title>
        <authorList>
            <person name="Milovic A."/>
            <person name="Bassam K."/>
            <person name="Shao H."/>
            <person name="Chatzistamou I."/>
            <person name="Tufts D.M."/>
            <person name="Diuk-Wasser M."/>
            <person name="Barbour A.G."/>
        </authorList>
    </citation>
    <scope>NUCLEOTIDE SEQUENCE</scope>
    <source>
        <strain evidence="7">LL90</strain>
    </source>
</reference>
<gene>
    <name evidence="7" type="ORF">PlAlph_6180</name>
</gene>
<feature type="active site" description="Nucleophile" evidence="5">
    <location>
        <position position="339"/>
    </location>
</feature>
<keyword evidence="4 5" id="KW-0694">RNA-binding</keyword>
<dbReference type="GO" id="GO:0001510">
    <property type="term" value="P:RNA methylation"/>
    <property type="evidence" value="ECO:0007669"/>
    <property type="project" value="InterPro"/>
</dbReference>
<keyword evidence="3 5" id="KW-0949">S-adenosyl-L-methionine</keyword>
<dbReference type="GO" id="GO:0008173">
    <property type="term" value="F:RNA methyltransferase activity"/>
    <property type="evidence" value="ECO:0007669"/>
    <property type="project" value="InterPro"/>
</dbReference>
<accession>A0A6G8F3B6</accession>
<feature type="binding site" evidence="5">
    <location>
        <position position="286"/>
    </location>
    <ligand>
        <name>S-adenosyl-L-methionine</name>
        <dbReference type="ChEBI" id="CHEBI:59789"/>
    </ligand>
</feature>
<dbReference type="SUPFAM" id="SSF53335">
    <property type="entry name" value="S-adenosyl-L-methionine-dependent methyltransferases"/>
    <property type="match status" value="1"/>
</dbReference>
<name>A0A6G8F3B6_9PROT</name>
<keyword evidence="1 5" id="KW-0489">Methyltransferase</keyword>
<evidence type="ECO:0000259" key="6">
    <source>
        <dbReference type="PROSITE" id="PS51686"/>
    </source>
</evidence>
<dbReference type="PRINTS" id="PR02008">
    <property type="entry name" value="RCMTFAMILY"/>
</dbReference>
<keyword evidence="2 5" id="KW-0808">Transferase</keyword>
<dbReference type="InterPro" id="IPR029063">
    <property type="entry name" value="SAM-dependent_MTases_sf"/>
</dbReference>
<dbReference type="PANTHER" id="PTHR22807">
    <property type="entry name" value="NOP2 YEAST -RELATED NOL1/NOP2/FMU SUN DOMAIN-CONTAINING"/>
    <property type="match status" value="1"/>
</dbReference>
<dbReference type="InterPro" id="IPR049560">
    <property type="entry name" value="MeTrfase_RsmB-F_NOP2_cat"/>
</dbReference>
<feature type="domain" description="SAM-dependent MTase RsmB/NOP-type" evidence="6">
    <location>
        <begin position="133"/>
        <end position="405"/>
    </location>
</feature>
<comment type="caution">
    <text evidence="5">Lacks conserved residue(s) required for the propagation of feature annotation.</text>
</comment>
<evidence type="ECO:0000256" key="5">
    <source>
        <dbReference type="PROSITE-ProRule" id="PRU01023"/>
    </source>
</evidence>
<dbReference type="Gene3D" id="3.40.50.150">
    <property type="entry name" value="Vaccinia Virus protein VP39"/>
    <property type="match status" value="1"/>
</dbReference>
<sequence length="406" mass="46734">MQISARYQAVYELIIEIFADRQPADNILNAYFRERRYIGSKDRRFISEEVWDIIRHRRRLEFDAQSNNVRKMLLVRYKGENLAEIFAGGQYGLAEIMPDERQWLNELEDDDRVYPADVEAECPQPFFDKINNFELIKSLNFPATADFRINAGSRETVIRKMRDEGFEVEAMPFSPIGIRAKSRINLNNCMAYLDGLIEPQDEASQLAAILADVRPEHKIVDYCCGAGGKSLTMAYLMHNQGTIEAHDVDERRLEALAPRIKRLQAARIRTVKTSDVGSDYDRFVIDAPCSGSGTWRRSPDAKFRLTEKRLDELVKIQAELLDMATEKVKHGGRIVYITCSVFDDENHSQIENFRHRHSDFSPVDLRSVWQEKIEAAFPFATGEYLQFNPLTSGTDGFFLAVLEKNK</sequence>
<dbReference type="GO" id="GO:0003723">
    <property type="term" value="F:RNA binding"/>
    <property type="evidence" value="ECO:0007669"/>
    <property type="project" value="UniProtKB-UniRule"/>
</dbReference>
<dbReference type="PANTHER" id="PTHR22807:SF53">
    <property type="entry name" value="RIBOSOMAL RNA SMALL SUBUNIT METHYLTRANSFERASE B-RELATED"/>
    <property type="match status" value="1"/>
</dbReference>
<dbReference type="Pfam" id="PF01189">
    <property type="entry name" value="Methyltr_RsmB-F"/>
    <property type="match status" value="1"/>
</dbReference>
<protein>
    <submittedName>
        <fullName evidence="7">rRNA cytosine-C5-methylase</fullName>
    </submittedName>
</protein>
<evidence type="ECO:0000256" key="2">
    <source>
        <dbReference type="ARBA" id="ARBA00022679"/>
    </source>
</evidence>
<dbReference type="AlphaFoldDB" id="A0A6G8F3B6"/>
<dbReference type="EMBL" id="MN990732">
    <property type="protein sequence ID" value="QIM10726.1"/>
    <property type="molecule type" value="Genomic_DNA"/>
</dbReference>
<dbReference type="InterPro" id="IPR023267">
    <property type="entry name" value="RCMT"/>
</dbReference>
<evidence type="ECO:0000256" key="4">
    <source>
        <dbReference type="ARBA" id="ARBA00022884"/>
    </source>
</evidence>
<evidence type="ECO:0000256" key="3">
    <source>
        <dbReference type="ARBA" id="ARBA00022691"/>
    </source>
</evidence>
<feature type="binding site" evidence="5">
    <location>
        <position position="247"/>
    </location>
    <ligand>
        <name>S-adenosyl-L-methionine</name>
        <dbReference type="ChEBI" id="CHEBI:59789"/>
    </ligand>
</feature>
<dbReference type="InterPro" id="IPR001678">
    <property type="entry name" value="MeTrfase_RsmB-F_NOP2_dom"/>
</dbReference>
<dbReference type="PROSITE" id="PS51686">
    <property type="entry name" value="SAM_MT_RSMB_NOP"/>
    <property type="match status" value="1"/>
</dbReference>
<proteinExistence type="inferred from homology"/>